<dbReference type="AlphaFoldDB" id="A0A4T9TBT2"/>
<evidence type="ECO:0000256" key="5">
    <source>
        <dbReference type="ARBA" id="ARBA00023065"/>
    </source>
</evidence>
<dbReference type="OrthoDB" id="9811590at2"/>
<organism evidence="9 10">
    <name type="scientific">Parvibacter caecicola</name>
    <dbReference type="NCBI Taxonomy" id="747645"/>
    <lineage>
        <taxon>Bacteria</taxon>
        <taxon>Bacillati</taxon>
        <taxon>Actinomycetota</taxon>
        <taxon>Coriobacteriia</taxon>
        <taxon>Coriobacteriales</taxon>
        <taxon>Coriobacteriaceae</taxon>
        <taxon>Parvibacter</taxon>
    </lineage>
</organism>
<evidence type="ECO:0000313" key="10">
    <source>
        <dbReference type="Proteomes" id="UP000309454"/>
    </source>
</evidence>
<keyword evidence="6 8" id="KW-0472">Membrane</keyword>
<proteinExistence type="inferred from homology"/>
<dbReference type="GO" id="GO:0005384">
    <property type="term" value="F:manganese ion transmembrane transporter activity"/>
    <property type="evidence" value="ECO:0007669"/>
    <property type="project" value="UniProtKB-UniRule"/>
</dbReference>
<keyword evidence="5 8" id="KW-0406">Ion transport</keyword>
<evidence type="ECO:0000256" key="2">
    <source>
        <dbReference type="ARBA" id="ARBA00022475"/>
    </source>
</evidence>
<dbReference type="PANTHER" id="PTHR35529">
    <property type="entry name" value="MANGANESE EFFLUX PUMP MNTP-RELATED"/>
    <property type="match status" value="1"/>
</dbReference>
<feature type="transmembrane region" description="Helical" evidence="8">
    <location>
        <begin position="45"/>
        <end position="65"/>
    </location>
</feature>
<keyword evidence="2 8" id="KW-1003">Cell membrane</keyword>
<sequence length="203" mass="20715">MALTSAKGGAVGIAAIFLTGVGLSMDAFAVAVCKGLGMSRVNWGRALVIALFFGAFQAFMPVAGWALGSQFAAIVTPVDHWVAFGLLAFIGGKMLWDAFHEEGCSEGECSAVKDAPLQLGQLLMLAVATSIDALAVGITFAFLQVNIALAAAVIGLTAFCLSFAGVVIGNYFGAKFQKGATVAGGAVLILIGAKILCEHLLQG</sequence>
<keyword evidence="3 8" id="KW-0812">Transmembrane</keyword>
<dbReference type="EMBL" id="SSTM01000001">
    <property type="protein sequence ID" value="TJW12256.1"/>
    <property type="molecule type" value="Genomic_DNA"/>
</dbReference>
<comment type="subcellular location">
    <subcellularLocation>
        <location evidence="8">Cell membrane</location>
        <topology evidence="8">Multi-pass membrane protein</topology>
    </subcellularLocation>
</comment>
<evidence type="ECO:0000256" key="8">
    <source>
        <dbReference type="HAMAP-Rule" id="MF_01521"/>
    </source>
</evidence>
<comment type="similarity">
    <text evidence="8">Belongs to the MntP (TC 9.B.29) family.</text>
</comment>
<dbReference type="PANTHER" id="PTHR35529:SF1">
    <property type="entry name" value="MANGANESE EFFLUX PUMP MNTP-RELATED"/>
    <property type="match status" value="1"/>
</dbReference>
<evidence type="ECO:0000256" key="3">
    <source>
        <dbReference type="ARBA" id="ARBA00022692"/>
    </source>
</evidence>
<accession>A0A4T9TBT2</accession>
<feature type="transmembrane region" description="Helical" evidence="8">
    <location>
        <begin position="179"/>
        <end position="201"/>
    </location>
</feature>
<dbReference type="HAMAP" id="MF_01521">
    <property type="entry name" value="MntP_pump"/>
    <property type="match status" value="1"/>
</dbReference>
<evidence type="ECO:0000256" key="1">
    <source>
        <dbReference type="ARBA" id="ARBA00022448"/>
    </source>
</evidence>
<evidence type="ECO:0000256" key="4">
    <source>
        <dbReference type="ARBA" id="ARBA00022989"/>
    </source>
</evidence>
<feature type="transmembrane region" description="Helical" evidence="8">
    <location>
        <begin position="12"/>
        <end position="33"/>
    </location>
</feature>
<keyword evidence="1 8" id="KW-0813">Transport</keyword>
<dbReference type="Proteomes" id="UP000309454">
    <property type="component" value="Unassembled WGS sequence"/>
</dbReference>
<name>A0A4T9TBT2_9ACTN</name>
<evidence type="ECO:0000313" key="9">
    <source>
        <dbReference type="EMBL" id="TJW12256.1"/>
    </source>
</evidence>
<dbReference type="InterPro" id="IPR003810">
    <property type="entry name" value="Mntp/YtaF"/>
</dbReference>
<keyword evidence="10" id="KW-1185">Reference proteome</keyword>
<dbReference type="GO" id="GO:0005886">
    <property type="term" value="C:plasma membrane"/>
    <property type="evidence" value="ECO:0007669"/>
    <property type="project" value="UniProtKB-SubCell"/>
</dbReference>
<comment type="caution">
    <text evidence="9">The sequence shown here is derived from an EMBL/GenBank/DDBJ whole genome shotgun (WGS) entry which is preliminary data.</text>
</comment>
<dbReference type="Pfam" id="PF02659">
    <property type="entry name" value="Mntp"/>
    <property type="match status" value="1"/>
</dbReference>
<dbReference type="InterPro" id="IPR022929">
    <property type="entry name" value="Put_MntP"/>
</dbReference>
<gene>
    <name evidence="8" type="primary">mntP</name>
    <name evidence="9" type="ORF">E5982_01230</name>
</gene>
<evidence type="ECO:0000256" key="7">
    <source>
        <dbReference type="ARBA" id="ARBA00023211"/>
    </source>
</evidence>
<protein>
    <recommendedName>
        <fullName evidence="8">Putative manganese efflux pump MntP</fullName>
    </recommendedName>
</protein>
<feature type="transmembrane region" description="Helical" evidence="8">
    <location>
        <begin position="149"/>
        <end position="172"/>
    </location>
</feature>
<reference evidence="9 10" key="1">
    <citation type="submission" date="2019-04" db="EMBL/GenBank/DDBJ databases">
        <title>Microbes associate with the intestines of laboratory mice.</title>
        <authorList>
            <person name="Navarre W."/>
            <person name="Wong E."/>
            <person name="Huang K.C."/>
            <person name="Tropini C."/>
            <person name="Ng K."/>
            <person name="Yu B."/>
        </authorList>
    </citation>
    <scope>NUCLEOTIDE SEQUENCE [LARGE SCALE GENOMIC DNA]</scope>
    <source>
        <strain evidence="9 10">NM48_B13</strain>
    </source>
</reference>
<keyword evidence="7 8" id="KW-0464">Manganese</keyword>
<feature type="transmembrane region" description="Helical" evidence="8">
    <location>
        <begin position="122"/>
        <end position="143"/>
    </location>
</feature>
<evidence type="ECO:0000256" key="6">
    <source>
        <dbReference type="ARBA" id="ARBA00023136"/>
    </source>
</evidence>
<comment type="function">
    <text evidence="8">Probably functions as a manganese efflux pump.</text>
</comment>
<keyword evidence="4 8" id="KW-1133">Transmembrane helix</keyword>